<dbReference type="InterPro" id="IPR007527">
    <property type="entry name" value="Znf_SWIM"/>
</dbReference>
<dbReference type="GO" id="GO:0008270">
    <property type="term" value="F:zinc ion binding"/>
    <property type="evidence" value="ECO:0007669"/>
    <property type="project" value="UniProtKB-UniRule"/>
</dbReference>
<dbReference type="Proteomes" id="UP000636709">
    <property type="component" value="Unassembled WGS sequence"/>
</dbReference>
<keyword evidence="2" id="KW-0862">Zinc</keyword>
<dbReference type="OrthoDB" id="646615at2759"/>
<feature type="domain" description="SWIM-type" evidence="4">
    <location>
        <begin position="552"/>
        <end position="588"/>
    </location>
</feature>
<dbReference type="Pfam" id="PF10551">
    <property type="entry name" value="MULE"/>
    <property type="match status" value="1"/>
</dbReference>
<dbReference type="Pfam" id="PF04434">
    <property type="entry name" value="SWIM"/>
    <property type="match status" value="1"/>
</dbReference>
<dbReference type="InterPro" id="IPR018289">
    <property type="entry name" value="MULE_transposase_dom"/>
</dbReference>
<keyword evidence="2" id="KW-0479">Metal-binding</keyword>
<comment type="similarity">
    <text evidence="2">Belongs to the FHY3/FAR1 family.</text>
</comment>
<dbReference type="InterPro" id="IPR004330">
    <property type="entry name" value="FAR1_DNA_bnd_dom"/>
</dbReference>
<dbReference type="Pfam" id="PF03101">
    <property type="entry name" value="FAR1"/>
    <property type="match status" value="1"/>
</dbReference>
<feature type="compositionally biased region" description="Polar residues" evidence="3">
    <location>
        <begin position="683"/>
        <end position="692"/>
    </location>
</feature>
<keyword evidence="6" id="KW-1185">Reference proteome</keyword>
<dbReference type="EMBL" id="JACEFO010001741">
    <property type="protein sequence ID" value="KAF8713503.1"/>
    <property type="molecule type" value="Genomic_DNA"/>
</dbReference>
<protein>
    <recommendedName>
        <fullName evidence="2">Protein FAR1-RELATED SEQUENCE</fullName>
    </recommendedName>
</protein>
<dbReference type="GO" id="GO:0006355">
    <property type="term" value="P:regulation of DNA-templated transcription"/>
    <property type="evidence" value="ECO:0007669"/>
    <property type="project" value="UniProtKB-UniRule"/>
</dbReference>
<evidence type="ECO:0000256" key="3">
    <source>
        <dbReference type="SAM" id="MobiDB-lite"/>
    </source>
</evidence>
<comment type="subcellular location">
    <subcellularLocation>
        <location evidence="2">Nucleus</location>
    </subcellularLocation>
</comment>
<evidence type="ECO:0000256" key="1">
    <source>
        <dbReference type="PROSITE-ProRule" id="PRU00325"/>
    </source>
</evidence>
<dbReference type="AlphaFoldDB" id="A0A835BW26"/>
<feature type="compositionally biased region" description="Basic and acidic residues" evidence="3">
    <location>
        <begin position="26"/>
        <end position="37"/>
    </location>
</feature>
<evidence type="ECO:0000313" key="6">
    <source>
        <dbReference type="Proteomes" id="UP000636709"/>
    </source>
</evidence>
<comment type="function">
    <text evidence="2">Putative transcription activator involved in regulating light control of development.</text>
</comment>
<evidence type="ECO:0000313" key="5">
    <source>
        <dbReference type="EMBL" id="KAF8713503.1"/>
    </source>
</evidence>
<accession>A0A835BW26</accession>
<keyword evidence="2" id="KW-0539">Nucleus</keyword>
<sequence>MAGIPGAGGGGGGGGGGGHGASYHQDSIREERERKPSDVSAYENSLKNYVHERSKIVINPVVGMCFGSRAEAFEFYNLYSWEVGFGIRWNNSTENADESAVVQEIVCSCEGKPEPSNIASVRTGCKARIQLHKFNDIGWYVLRFLGDHNHPLSRACSENLVWPSHKDIKPYAKDVVRHLRNNTVHPSKMPRCHLYLFWGQECESVTMELAEEDDTWKIVELFDDFRSLRRDDPSFQFRVELDDTWRQFKSVLWTNGRSRMHYAHFGDTITFDTTHRSKLYDMPFGLFVGVNNHYQNVILGGVLMQHETVDSFKWAFSEFITLMGGKPPSTIFTDQCHAMEVAIQEVLPDTTHKWCKMQMLSKENEFLWPIFLNKSGVKDDLLKITDSMLTVREFESAWQHLLDKYNLHGNAFLSQIYNSRHKWAKPYFKGIFCAKQTSMQINESANHTFKGYVPLSRSINMFVRHYNKLQSDLDSRESFEENRSRKSSRVMSKGVPVEEHAAKIYTRAMFDKFNEIIFQSGCYVVDEKEKGRAYLARHIRSDCRESWSQVEFEVTIRAEDGAVVCECGLGEHMGIPCCHAVKVMVHLGMLKIPAVNIVKRWSVDAKGVLPAHMIEHENDKAAESSLSSRQSDMFVLILEFSKTCSRSEKTFEAGMAGLVQLEKELSEYKQVKDVPVLSEKSSHSAAQGSDVQGMSAAAKDDTTSAAQKQRTEAGAPVLKRKNVHHTKAKRQIRCVRAKAWVVLYISQGR</sequence>
<comment type="caution">
    <text evidence="5">The sequence shown here is derived from an EMBL/GenBank/DDBJ whole genome shotgun (WGS) entry which is preliminary data.</text>
</comment>
<organism evidence="5 6">
    <name type="scientific">Digitaria exilis</name>
    <dbReference type="NCBI Taxonomy" id="1010633"/>
    <lineage>
        <taxon>Eukaryota</taxon>
        <taxon>Viridiplantae</taxon>
        <taxon>Streptophyta</taxon>
        <taxon>Embryophyta</taxon>
        <taxon>Tracheophyta</taxon>
        <taxon>Spermatophyta</taxon>
        <taxon>Magnoliopsida</taxon>
        <taxon>Liliopsida</taxon>
        <taxon>Poales</taxon>
        <taxon>Poaceae</taxon>
        <taxon>PACMAD clade</taxon>
        <taxon>Panicoideae</taxon>
        <taxon>Panicodae</taxon>
        <taxon>Paniceae</taxon>
        <taxon>Anthephorinae</taxon>
        <taxon>Digitaria</taxon>
    </lineage>
</organism>
<feature type="region of interest" description="Disordered" evidence="3">
    <location>
        <begin position="679"/>
        <end position="716"/>
    </location>
</feature>
<evidence type="ECO:0000259" key="4">
    <source>
        <dbReference type="PROSITE" id="PS50966"/>
    </source>
</evidence>
<proteinExistence type="inferred from homology"/>
<dbReference type="InterPro" id="IPR031052">
    <property type="entry name" value="FHY3/FAR1"/>
</dbReference>
<dbReference type="PANTHER" id="PTHR31669:SF307">
    <property type="entry name" value="PROTEIN FAR1-RELATED SEQUENCE"/>
    <property type="match status" value="1"/>
</dbReference>
<evidence type="ECO:0000256" key="2">
    <source>
        <dbReference type="RuleBase" id="RU367018"/>
    </source>
</evidence>
<dbReference type="PROSITE" id="PS50966">
    <property type="entry name" value="ZF_SWIM"/>
    <property type="match status" value="1"/>
</dbReference>
<feature type="compositionally biased region" description="Gly residues" evidence="3">
    <location>
        <begin position="1"/>
        <end position="20"/>
    </location>
</feature>
<feature type="region of interest" description="Disordered" evidence="3">
    <location>
        <begin position="1"/>
        <end position="37"/>
    </location>
</feature>
<gene>
    <name evidence="5" type="ORF">HU200_028285</name>
</gene>
<dbReference type="PANTHER" id="PTHR31669">
    <property type="entry name" value="PROTEIN FAR1-RELATED SEQUENCE 10-RELATED"/>
    <property type="match status" value="1"/>
</dbReference>
<keyword evidence="1 2" id="KW-0863">Zinc-finger</keyword>
<reference evidence="5" key="1">
    <citation type="submission" date="2020-07" db="EMBL/GenBank/DDBJ databases">
        <title>Genome sequence and genetic diversity analysis of an under-domesticated orphan crop, white fonio (Digitaria exilis).</title>
        <authorList>
            <person name="Bennetzen J.L."/>
            <person name="Chen S."/>
            <person name="Ma X."/>
            <person name="Wang X."/>
            <person name="Yssel A.E.J."/>
            <person name="Chaluvadi S.R."/>
            <person name="Johnson M."/>
            <person name="Gangashetty P."/>
            <person name="Hamidou F."/>
            <person name="Sanogo M.D."/>
            <person name="Zwaenepoel A."/>
            <person name="Wallace J."/>
            <person name="Van De Peer Y."/>
            <person name="Van Deynze A."/>
        </authorList>
    </citation>
    <scope>NUCLEOTIDE SEQUENCE</scope>
    <source>
        <tissue evidence="5">Leaves</tissue>
    </source>
</reference>
<dbReference type="GO" id="GO:0005634">
    <property type="term" value="C:nucleus"/>
    <property type="evidence" value="ECO:0007669"/>
    <property type="project" value="UniProtKB-SubCell"/>
</dbReference>
<name>A0A835BW26_9POAL</name>